<protein>
    <submittedName>
        <fullName evidence="2">Uncharacterized protein</fullName>
    </submittedName>
</protein>
<accession>A0A1B2EEP1</accession>
<dbReference type="KEGG" id="moc:BB934_09615"/>
<organism evidence="2">
    <name type="scientific">Microvirga ossetica</name>
    <dbReference type="NCBI Taxonomy" id="1882682"/>
    <lineage>
        <taxon>Bacteria</taxon>
        <taxon>Pseudomonadati</taxon>
        <taxon>Pseudomonadota</taxon>
        <taxon>Alphaproteobacteria</taxon>
        <taxon>Hyphomicrobiales</taxon>
        <taxon>Methylobacteriaceae</taxon>
        <taxon>Microvirga</taxon>
    </lineage>
</organism>
<feature type="transmembrane region" description="Helical" evidence="1">
    <location>
        <begin position="12"/>
        <end position="35"/>
    </location>
</feature>
<proteinExistence type="predicted"/>
<reference evidence="2" key="1">
    <citation type="submission" date="2016-07" db="EMBL/GenBank/DDBJ databases">
        <title>Microvirga ossetica sp. nov. a new species of rhizobia isolated from root nodules of the legume species Vicia alpestris Steven originated from North Ossetia region in the Caucasus.</title>
        <authorList>
            <person name="Safronova V.I."/>
            <person name="Kuznetsova I.G."/>
            <person name="Sazanova A.L."/>
            <person name="Belimov A."/>
            <person name="Andronov E."/>
            <person name="Osledkin Y.S."/>
            <person name="Onishchuk O.P."/>
            <person name="Kurchak O.N."/>
            <person name="Shaposhnikov A.I."/>
            <person name="Willems A."/>
            <person name="Tikhonovich I.A."/>
        </authorList>
    </citation>
    <scope>NUCLEOTIDE SEQUENCE [LARGE SCALE GENOMIC DNA]</scope>
    <source>
        <strain evidence="2">V5/3M</strain>
    </source>
</reference>
<dbReference type="AlphaFoldDB" id="A0A1B2EEP1"/>
<gene>
    <name evidence="2" type="ORF">BB934_09615</name>
</gene>
<evidence type="ECO:0000256" key="1">
    <source>
        <dbReference type="SAM" id="Phobius"/>
    </source>
</evidence>
<evidence type="ECO:0000313" key="2">
    <source>
        <dbReference type="EMBL" id="ANY78455.1"/>
    </source>
</evidence>
<name>A0A1B2EEP1_9HYPH</name>
<keyword evidence="1" id="KW-0812">Transmembrane</keyword>
<dbReference type="RefSeq" id="WP_099509447.1">
    <property type="nucleotide sequence ID" value="NZ_CP016616.1"/>
</dbReference>
<sequence>MLVLNNRWDTKGFALYGALLGLVGGMMLNFFDAFWGQVSDDDQAMHALSVMVIFILAGALLLAAISFIRNWLLRCA</sequence>
<dbReference type="EMBL" id="CP016616">
    <property type="protein sequence ID" value="ANY78455.1"/>
    <property type="molecule type" value="Genomic_DNA"/>
</dbReference>
<keyword evidence="1" id="KW-0472">Membrane</keyword>
<keyword evidence="1" id="KW-1133">Transmembrane helix</keyword>
<feature type="transmembrane region" description="Helical" evidence="1">
    <location>
        <begin position="47"/>
        <end position="68"/>
    </location>
</feature>